<protein>
    <submittedName>
        <fullName evidence="5">Helix-turn-helix transcriptional regulator</fullName>
    </submittedName>
</protein>
<organism evidence="5 6">
    <name type="scientific">Nocardioides simplex</name>
    <name type="common">Arthrobacter simplex</name>
    <dbReference type="NCBI Taxonomy" id="2045"/>
    <lineage>
        <taxon>Bacteria</taxon>
        <taxon>Bacillati</taxon>
        <taxon>Actinomycetota</taxon>
        <taxon>Actinomycetes</taxon>
        <taxon>Propionibacteriales</taxon>
        <taxon>Nocardioidaceae</taxon>
        <taxon>Pimelobacter</taxon>
    </lineage>
</organism>
<dbReference type="PANTHER" id="PTHR33204:SF18">
    <property type="entry name" value="TRANSCRIPTIONAL REGULATORY PROTEIN"/>
    <property type="match status" value="1"/>
</dbReference>
<dbReference type="InterPro" id="IPR011991">
    <property type="entry name" value="ArsR-like_HTH"/>
</dbReference>
<accession>A0A7J5E4F3</accession>
<gene>
    <name evidence="5" type="ORF">F9L07_15910</name>
</gene>
<evidence type="ECO:0000256" key="2">
    <source>
        <dbReference type="ARBA" id="ARBA00023125"/>
    </source>
</evidence>
<feature type="domain" description="HTH hxlR-type" evidence="4">
    <location>
        <begin position="200"/>
        <end position="300"/>
    </location>
</feature>
<reference evidence="5 6" key="1">
    <citation type="submission" date="2019-09" db="EMBL/GenBank/DDBJ databases">
        <title>Pimelobacter sp. isolated from Paulinella.</title>
        <authorList>
            <person name="Jeong S.E."/>
        </authorList>
    </citation>
    <scope>NUCLEOTIDE SEQUENCE [LARGE SCALE GENOMIC DNA]</scope>
    <source>
        <strain evidence="5 6">Pch-N</strain>
    </source>
</reference>
<keyword evidence="2" id="KW-0238">DNA-binding</keyword>
<feature type="domain" description="HTH hxlR-type" evidence="4">
    <location>
        <begin position="48"/>
        <end position="145"/>
    </location>
</feature>
<dbReference type="CDD" id="cd00090">
    <property type="entry name" value="HTH_ARSR"/>
    <property type="match status" value="1"/>
</dbReference>
<proteinExistence type="predicted"/>
<dbReference type="PANTHER" id="PTHR33204">
    <property type="entry name" value="TRANSCRIPTIONAL REGULATOR, MARR FAMILY"/>
    <property type="match status" value="1"/>
</dbReference>
<name>A0A7J5E4F3_NOCSI</name>
<dbReference type="InterPro" id="IPR036388">
    <property type="entry name" value="WH-like_DNA-bd_sf"/>
</dbReference>
<dbReference type="AlphaFoldDB" id="A0A7J5E4F3"/>
<dbReference type="Gene3D" id="1.10.10.10">
    <property type="entry name" value="Winged helix-like DNA-binding domain superfamily/Winged helix DNA-binding domain"/>
    <property type="match status" value="2"/>
</dbReference>
<dbReference type="Proteomes" id="UP000449906">
    <property type="component" value="Unassembled WGS sequence"/>
</dbReference>
<dbReference type="SUPFAM" id="SSF46785">
    <property type="entry name" value="Winged helix' DNA-binding domain"/>
    <property type="match status" value="2"/>
</dbReference>
<evidence type="ECO:0000313" key="6">
    <source>
        <dbReference type="Proteomes" id="UP000449906"/>
    </source>
</evidence>
<evidence type="ECO:0000313" key="5">
    <source>
        <dbReference type="EMBL" id="KAB2813160.1"/>
    </source>
</evidence>
<evidence type="ECO:0000256" key="3">
    <source>
        <dbReference type="ARBA" id="ARBA00023163"/>
    </source>
</evidence>
<evidence type="ECO:0000259" key="4">
    <source>
        <dbReference type="PROSITE" id="PS51118"/>
    </source>
</evidence>
<dbReference type="GO" id="GO:0003677">
    <property type="term" value="F:DNA binding"/>
    <property type="evidence" value="ECO:0007669"/>
    <property type="project" value="UniProtKB-KW"/>
</dbReference>
<sequence length="342" mass="38640">METLWRRRSHSVNRSDDASSVTFTNDVASLPVTPSESERDVDDAAEVSPLGTALALLGDMWTLRIVMLVFSGRRRFQDIRTSLAISDPVLSRRLTVLIEHDILYTEEYQQNPPRKEYLLTESGRALWPILVALWVWDRRWAGHQHRDAHMHLRHLPCGHLTRPVFGCAVCGAIGVGIRDTTGQVDERLHVDTHQKRSRRSPSMTTPIDATGVLGDRWSTFLLSDAFTGSRRFNDFQTKLQISPVTLTQRLNLFVEGGLMSQDAIEGSKRTEYRLTPKALDFWEVTTTINHWAQQWVASDGRSGLSLTHTTCGAELVPQYTCNACNGVIERDQIRFEGAISDL</sequence>
<dbReference type="InterPro" id="IPR002577">
    <property type="entry name" value="HTH_HxlR"/>
</dbReference>
<keyword evidence="1" id="KW-0805">Transcription regulation</keyword>
<evidence type="ECO:0000256" key="1">
    <source>
        <dbReference type="ARBA" id="ARBA00023015"/>
    </source>
</evidence>
<comment type="caution">
    <text evidence="5">The sequence shown here is derived from an EMBL/GenBank/DDBJ whole genome shotgun (WGS) entry which is preliminary data.</text>
</comment>
<keyword evidence="3" id="KW-0804">Transcription</keyword>
<dbReference type="Pfam" id="PF01638">
    <property type="entry name" value="HxlR"/>
    <property type="match status" value="2"/>
</dbReference>
<dbReference type="InterPro" id="IPR036390">
    <property type="entry name" value="WH_DNA-bd_sf"/>
</dbReference>
<dbReference type="PROSITE" id="PS51118">
    <property type="entry name" value="HTH_HXLR"/>
    <property type="match status" value="2"/>
</dbReference>
<dbReference type="EMBL" id="WBVM01000001">
    <property type="protein sequence ID" value="KAB2813160.1"/>
    <property type="molecule type" value="Genomic_DNA"/>
</dbReference>